<feature type="domain" description="HTH tetR-type" evidence="3">
    <location>
        <begin position="15"/>
        <end position="75"/>
    </location>
</feature>
<dbReference type="EMBL" id="MQUR01000047">
    <property type="protein sequence ID" value="OLZ63714.1"/>
    <property type="molecule type" value="Genomic_DNA"/>
</dbReference>
<name>A0ABX3FZN9_9ACTN</name>
<protein>
    <recommendedName>
        <fullName evidence="3">HTH tetR-type domain-containing protein</fullName>
    </recommendedName>
</protein>
<reference evidence="4 5" key="1">
    <citation type="submission" date="2016-01" db="EMBL/GenBank/DDBJ databases">
        <title>Streptomyces amritsarensis strain MTCC 11845 genome sequencing and assembly.</title>
        <authorList>
            <person name="Sharma D."/>
            <person name="Nair G.R."/>
            <person name="Kaur G."/>
            <person name="Manhas R.K."/>
            <person name="Mayilraj S."/>
        </authorList>
    </citation>
    <scope>NUCLEOTIDE SEQUENCE [LARGE SCALE GENOMIC DNA]</scope>
    <source>
        <strain evidence="4 5">MTCC 11845</strain>
    </source>
</reference>
<evidence type="ECO:0000259" key="3">
    <source>
        <dbReference type="PROSITE" id="PS50977"/>
    </source>
</evidence>
<dbReference type="SUPFAM" id="SSF46689">
    <property type="entry name" value="Homeodomain-like"/>
    <property type="match status" value="1"/>
</dbReference>
<gene>
    <name evidence="4" type="ORF">AVW11_20065</name>
</gene>
<evidence type="ECO:0000256" key="2">
    <source>
        <dbReference type="PROSITE-ProRule" id="PRU00335"/>
    </source>
</evidence>
<dbReference type="InterPro" id="IPR001647">
    <property type="entry name" value="HTH_TetR"/>
</dbReference>
<sequence length="214" mass="22572">MDFPYTTVRNMAKGRVSKEDWTMAALRAFARGGVSAVAVDVLARELGVSRGSFYWHFENRDALLVAALETWERHATTEVIAAVGAHGDPWTRARTLLLAALGDEGIAGLEPALGAARDAHPAVAEVVDRVTRTRIGYLEAVFADLGLAPGDARHRALAAYAAYLGWLDLRRTAPDIAPEVLPGTPAAEAALDHLVSMLGTPPVPGGDVGRGGSA</sequence>
<dbReference type="InterPro" id="IPR050109">
    <property type="entry name" value="HTH-type_TetR-like_transc_reg"/>
</dbReference>
<organism evidence="4 5">
    <name type="scientific">Streptomyces amritsarensis</name>
    <dbReference type="NCBI Taxonomy" id="681158"/>
    <lineage>
        <taxon>Bacteria</taxon>
        <taxon>Bacillati</taxon>
        <taxon>Actinomycetota</taxon>
        <taxon>Actinomycetes</taxon>
        <taxon>Kitasatosporales</taxon>
        <taxon>Streptomycetaceae</taxon>
        <taxon>Streptomyces</taxon>
    </lineage>
</organism>
<dbReference type="PANTHER" id="PTHR30055">
    <property type="entry name" value="HTH-TYPE TRANSCRIPTIONAL REGULATOR RUTR"/>
    <property type="match status" value="1"/>
</dbReference>
<keyword evidence="5" id="KW-1185">Reference proteome</keyword>
<dbReference type="PANTHER" id="PTHR30055:SF239">
    <property type="entry name" value="TRANSCRIPTIONAL REGULATORY PROTEIN"/>
    <property type="match status" value="1"/>
</dbReference>
<dbReference type="InterPro" id="IPR009057">
    <property type="entry name" value="Homeodomain-like_sf"/>
</dbReference>
<feature type="DNA-binding region" description="H-T-H motif" evidence="2">
    <location>
        <begin position="38"/>
        <end position="57"/>
    </location>
</feature>
<keyword evidence="1 2" id="KW-0238">DNA-binding</keyword>
<evidence type="ECO:0000313" key="4">
    <source>
        <dbReference type="EMBL" id="OLZ63714.1"/>
    </source>
</evidence>
<evidence type="ECO:0000256" key="1">
    <source>
        <dbReference type="ARBA" id="ARBA00023125"/>
    </source>
</evidence>
<proteinExistence type="predicted"/>
<evidence type="ECO:0000313" key="5">
    <source>
        <dbReference type="Proteomes" id="UP000187151"/>
    </source>
</evidence>
<accession>A0ABX3FZN9</accession>
<comment type="caution">
    <text evidence="4">The sequence shown here is derived from an EMBL/GenBank/DDBJ whole genome shotgun (WGS) entry which is preliminary data.</text>
</comment>
<dbReference type="Proteomes" id="UP000187151">
    <property type="component" value="Unassembled WGS sequence"/>
</dbReference>
<dbReference type="PROSITE" id="PS50977">
    <property type="entry name" value="HTH_TETR_2"/>
    <property type="match status" value="1"/>
</dbReference>
<dbReference type="Gene3D" id="1.10.357.10">
    <property type="entry name" value="Tetracycline Repressor, domain 2"/>
    <property type="match status" value="1"/>
</dbReference>
<dbReference type="Pfam" id="PF00440">
    <property type="entry name" value="TetR_N"/>
    <property type="match status" value="1"/>
</dbReference>